<feature type="chain" id="PRO_5044532592" description="Carboxylic ester hydrolase" evidence="6">
    <location>
        <begin position="23"/>
        <end position="553"/>
    </location>
</feature>
<sequence>MFHRFNLIRICIFGLQALSILATDYPKVILKQGPLSGLYEKSANGRRFSSFYGVPYAKPPVGQYRFQDAEPAEPWVGTFNASIKPSVCLQYDYFQYQTSNAVNGEEDCLYANVFSPKSYSHGSGDQLLNVIVFIHGGAFMFANGASFAPYFIMDKNVVLVTFNYRLGPLGFLSTEDEVIIGNYGMKDQVLLLKWVRDNIISFGGDPNRVTITGLSAGGSSVHYHMLSKKSKGLFRSAVAMSGTALNPWAQTEGAREKAFRLGSVLGCHVTESLQLLSCLRDRPARHIVYHSRIFMPWAYQPFSPFGPVIEKPGPNAFIDAQPIDIIRNGVPNDVPLLLSHTSHEGIYPGGEIVCNQTYFDRLNGDWFQVAPHLFDYNYTAEPVHLNEVSNAIWSRYMGDAEVVSVGGLIQAIGDRHFISGIVKTARLHAKSMLSPTYMYKFNYRGQNSLTSVYCGPKVNLGVSHGDDLSYILPSNLVAASQSLNDVQMTKSMVEMWTSFAIFGLEQWTEVKKNLPKISYFNINTPNVGYMEYLEDMNYLDFWNNLGLNENIPR</sequence>
<keyword evidence="5" id="KW-0325">Glycoprotein</keyword>
<keyword evidence="9" id="KW-1185">Reference proteome</keyword>
<evidence type="ECO:0000256" key="4">
    <source>
        <dbReference type="ARBA" id="ARBA00022801"/>
    </source>
</evidence>
<dbReference type="CDD" id="cd00312">
    <property type="entry name" value="Esterase_lipase"/>
    <property type="match status" value="1"/>
</dbReference>
<dbReference type="InterPro" id="IPR002018">
    <property type="entry name" value="CarbesteraseB"/>
</dbReference>
<dbReference type="GO" id="GO:0052689">
    <property type="term" value="F:carboxylic ester hydrolase activity"/>
    <property type="evidence" value="ECO:0007669"/>
    <property type="project" value="UniProtKB-KW"/>
</dbReference>
<evidence type="ECO:0000256" key="3">
    <source>
        <dbReference type="ARBA" id="ARBA00022487"/>
    </source>
</evidence>
<evidence type="ECO:0000256" key="1">
    <source>
        <dbReference type="ARBA" id="ARBA00005964"/>
    </source>
</evidence>
<dbReference type="AlphaFoldDB" id="A0ABD0YZ71"/>
<dbReference type="InterPro" id="IPR002168">
    <property type="entry name" value="Lipase_GDXG_HIS_AS"/>
</dbReference>
<comment type="similarity">
    <text evidence="2">Belongs to the 'GDXG' lipolytic enzyme family.</text>
</comment>
<dbReference type="PROSITE" id="PS00122">
    <property type="entry name" value="CARBOXYLESTERASE_B_1"/>
    <property type="match status" value="1"/>
</dbReference>
<keyword evidence="4 6" id="KW-0378">Hydrolase</keyword>
<keyword evidence="3" id="KW-0719">Serine esterase</keyword>
<comment type="similarity">
    <text evidence="1 6">Belongs to the type-B carboxylesterase/lipase family.</text>
</comment>
<dbReference type="PROSITE" id="PS01173">
    <property type="entry name" value="LIPASE_GDXG_HIS"/>
    <property type="match status" value="1"/>
</dbReference>
<protein>
    <recommendedName>
        <fullName evidence="6">Carboxylic ester hydrolase</fullName>
        <ecNumber evidence="6">3.1.1.-</ecNumber>
    </recommendedName>
</protein>
<evidence type="ECO:0000256" key="5">
    <source>
        <dbReference type="ARBA" id="ARBA00023180"/>
    </source>
</evidence>
<dbReference type="Pfam" id="PF00135">
    <property type="entry name" value="COesterase"/>
    <property type="match status" value="1"/>
</dbReference>
<accession>A0ABD0YZ71</accession>
<name>A0ABD0YZ71_9HEMI</name>
<dbReference type="InterPro" id="IPR019826">
    <property type="entry name" value="Carboxylesterase_B_AS"/>
</dbReference>
<comment type="caution">
    <text evidence="8">The sequence shown here is derived from an EMBL/GenBank/DDBJ whole genome shotgun (WGS) entry which is preliminary data.</text>
</comment>
<evidence type="ECO:0000256" key="6">
    <source>
        <dbReference type="RuleBase" id="RU361235"/>
    </source>
</evidence>
<dbReference type="PANTHER" id="PTHR11559">
    <property type="entry name" value="CARBOXYLESTERASE"/>
    <property type="match status" value="1"/>
</dbReference>
<evidence type="ECO:0000256" key="2">
    <source>
        <dbReference type="ARBA" id="ARBA00010515"/>
    </source>
</evidence>
<evidence type="ECO:0000313" key="9">
    <source>
        <dbReference type="Proteomes" id="UP001558652"/>
    </source>
</evidence>
<organism evidence="8 9">
    <name type="scientific">Ranatra chinensis</name>
    <dbReference type="NCBI Taxonomy" id="642074"/>
    <lineage>
        <taxon>Eukaryota</taxon>
        <taxon>Metazoa</taxon>
        <taxon>Ecdysozoa</taxon>
        <taxon>Arthropoda</taxon>
        <taxon>Hexapoda</taxon>
        <taxon>Insecta</taxon>
        <taxon>Pterygota</taxon>
        <taxon>Neoptera</taxon>
        <taxon>Paraneoptera</taxon>
        <taxon>Hemiptera</taxon>
        <taxon>Heteroptera</taxon>
        <taxon>Panheteroptera</taxon>
        <taxon>Nepomorpha</taxon>
        <taxon>Nepidae</taxon>
        <taxon>Ranatrinae</taxon>
        <taxon>Ranatra</taxon>
    </lineage>
</organism>
<dbReference type="InterPro" id="IPR029058">
    <property type="entry name" value="AB_hydrolase_fold"/>
</dbReference>
<feature type="domain" description="Carboxylesterase type B" evidence="7">
    <location>
        <begin position="26"/>
        <end position="527"/>
    </location>
</feature>
<reference evidence="8 9" key="1">
    <citation type="submission" date="2024-07" db="EMBL/GenBank/DDBJ databases">
        <title>Chromosome-level genome assembly of the water stick insect Ranatra chinensis (Heteroptera: Nepidae).</title>
        <authorList>
            <person name="Liu X."/>
        </authorList>
    </citation>
    <scope>NUCLEOTIDE SEQUENCE [LARGE SCALE GENOMIC DNA]</scope>
    <source>
        <strain evidence="8">Cailab_2021Rc</strain>
        <tissue evidence="8">Muscle</tissue>
    </source>
</reference>
<dbReference type="Gene3D" id="3.40.50.1820">
    <property type="entry name" value="alpha/beta hydrolase"/>
    <property type="match status" value="1"/>
</dbReference>
<dbReference type="Proteomes" id="UP001558652">
    <property type="component" value="Unassembled WGS sequence"/>
</dbReference>
<evidence type="ECO:0000259" key="7">
    <source>
        <dbReference type="Pfam" id="PF00135"/>
    </source>
</evidence>
<keyword evidence="6" id="KW-0732">Signal</keyword>
<dbReference type="EC" id="3.1.1.-" evidence="6"/>
<evidence type="ECO:0000313" key="8">
    <source>
        <dbReference type="EMBL" id="KAL1140509.1"/>
    </source>
</evidence>
<proteinExistence type="inferred from homology"/>
<feature type="signal peptide" evidence="6">
    <location>
        <begin position="1"/>
        <end position="22"/>
    </location>
</feature>
<dbReference type="InterPro" id="IPR050309">
    <property type="entry name" value="Type-B_Carboxylest/Lipase"/>
</dbReference>
<gene>
    <name evidence="8" type="ORF">AAG570_000439</name>
</gene>
<dbReference type="EMBL" id="JBFDAA010000001">
    <property type="protein sequence ID" value="KAL1140509.1"/>
    <property type="molecule type" value="Genomic_DNA"/>
</dbReference>
<dbReference type="SUPFAM" id="SSF53474">
    <property type="entry name" value="alpha/beta-Hydrolases"/>
    <property type="match status" value="1"/>
</dbReference>